<organism evidence="2 3">
    <name type="scientific">Petrotoga miotherma DSM 10691</name>
    <dbReference type="NCBI Taxonomy" id="1434326"/>
    <lineage>
        <taxon>Bacteria</taxon>
        <taxon>Thermotogati</taxon>
        <taxon>Thermotogota</taxon>
        <taxon>Thermotogae</taxon>
        <taxon>Petrotogales</taxon>
        <taxon>Petrotogaceae</taxon>
        <taxon>Petrotoga</taxon>
    </lineage>
</organism>
<gene>
    <name evidence="2" type="ORF">X928_04455</name>
</gene>
<feature type="chain" id="PRO_5014469265" evidence="1">
    <location>
        <begin position="23"/>
        <end position="61"/>
    </location>
</feature>
<evidence type="ECO:0000256" key="1">
    <source>
        <dbReference type="SAM" id="SignalP"/>
    </source>
</evidence>
<evidence type="ECO:0000313" key="2">
    <source>
        <dbReference type="EMBL" id="PNS00706.1"/>
    </source>
</evidence>
<dbReference type="RefSeq" id="WP_041534040.1">
    <property type="nucleotide sequence ID" value="NZ_AZRM01000021.1"/>
</dbReference>
<keyword evidence="3" id="KW-1185">Reference proteome</keyword>
<evidence type="ECO:0000313" key="3">
    <source>
        <dbReference type="Proteomes" id="UP000236199"/>
    </source>
</evidence>
<proteinExistence type="predicted"/>
<name>A0A2K1PD45_9BACT</name>
<protein>
    <submittedName>
        <fullName evidence="2">Uncharacterized protein</fullName>
    </submittedName>
</protein>
<sequence>MEPLWSWCAALCSAGCAGGCSAGCIACGFTPLPLDEVIGAKGASIASAVSSGAAAGSASGI</sequence>
<comment type="caution">
    <text evidence="2">The sequence shown here is derived from an EMBL/GenBank/DDBJ whole genome shotgun (WGS) entry which is preliminary data.</text>
</comment>
<keyword evidence="1" id="KW-0732">Signal</keyword>
<feature type="signal peptide" evidence="1">
    <location>
        <begin position="1"/>
        <end position="22"/>
    </location>
</feature>
<dbReference type="EMBL" id="AZRM01000021">
    <property type="protein sequence ID" value="PNS00706.1"/>
    <property type="molecule type" value="Genomic_DNA"/>
</dbReference>
<dbReference type="Proteomes" id="UP000236199">
    <property type="component" value="Unassembled WGS sequence"/>
</dbReference>
<accession>A0A2K1PD45</accession>
<reference evidence="2 3" key="1">
    <citation type="submission" date="2013-12" db="EMBL/GenBank/DDBJ databases">
        <title>Comparative genomics of Petrotoga isolates.</title>
        <authorList>
            <person name="Nesbo C.L."/>
            <person name="Charchuk R."/>
            <person name="Chow K."/>
        </authorList>
    </citation>
    <scope>NUCLEOTIDE SEQUENCE [LARGE SCALE GENOMIC DNA]</scope>
    <source>
        <strain evidence="2 3">DSM 10691</strain>
    </source>
</reference>
<dbReference type="AlphaFoldDB" id="A0A2K1PD45"/>